<feature type="region of interest" description="Disordered" evidence="2">
    <location>
        <begin position="523"/>
        <end position="664"/>
    </location>
</feature>
<feature type="compositionally biased region" description="Polar residues" evidence="2">
    <location>
        <begin position="579"/>
        <end position="621"/>
    </location>
</feature>
<reference key="1">
    <citation type="journal article" date="2000" name="Nature">
        <title>Sequence and analysis of chromosome 1 of the plant Arabidopsis thaliana.</title>
        <authorList>
            <person name="Theologis A."/>
            <person name="Ecker J.R."/>
            <person name="Palm C.J."/>
            <person name="Federspiel N.A."/>
            <person name="Kaul S."/>
            <person name="White O."/>
            <person name="Alonso J."/>
            <person name="Altafi H."/>
            <person name="Araujo R."/>
            <person name="Bowman C.L."/>
            <person name="Brooks S.Y."/>
            <person name="Buehler E."/>
            <person name="Chan A."/>
            <person name="Chao Q."/>
            <person name="Chen H."/>
            <person name="Cheuk R.F."/>
            <person name="Chin C.W."/>
            <person name="Chung M.K."/>
            <person name="Conn L."/>
            <person name="Conway A.B."/>
            <person name="Conway A.R."/>
            <person name="Creasy T.H."/>
            <person name="Dewar K."/>
            <person name="Dunn P."/>
            <person name="Etgu P."/>
            <person name="Feldblyum T.V."/>
            <person name="Feng J."/>
            <person name="Fong B."/>
            <person name="Fujii C.Y."/>
            <person name="Gill J.E."/>
            <person name="Goldsmith A.D."/>
            <person name="Haas B."/>
            <person name="Hansen N.F."/>
            <person name="Hughes B."/>
            <person name="Huizar L."/>
            <person name="Hunter J.L."/>
            <person name="Jenkins J."/>
            <person name="Johnson-Hopson C."/>
            <person name="Khan S."/>
            <person name="Khaykin E."/>
            <person name="Kim C.J."/>
            <person name="Koo H.L."/>
            <person name="Kremenetskaia I."/>
            <person name="Kurtz D.B."/>
            <person name="Kwan A."/>
            <person name="Lam B."/>
            <person name="Langin-Hooper S."/>
            <person name="Lee A."/>
            <person name="Lee J.M."/>
            <person name="Lenz C.A."/>
            <person name="Li J.H."/>
            <person name="Li Y."/>
            <person name="Lin X."/>
            <person name="Liu S.X."/>
            <person name="Liu Z.A."/>
            <person name="Luros J.S."/>
            <person name="Maiti R."/>
            <person name="Marziali A."/>
            <person name="Militscher J."/>
            <person name="Miranda M."/>
            <person name="Nguyen M."/>
            <person name="Nierman W.C."/>
            <person name="Osborne B.I."/>
            <person name="Pai G."/>
            <person name="Peterson J."/>
            <person name="Pham P.K."/>
            <person name="Rizzo M."/>
            <person name="Rooney T."/>
            <person name="Rowley D."/>
            <person name="Sakano H."/>
            <person name="Salzberg S.L."/>
            <person name="Schwartz J.R."/>
            <person name="Shinn P."/>
            <person name="Southwick A.M."/>
            <person name="Sun H."/>
            <person name="Tallon L.J."/>
            <person name="Tambunga G."/>
            <person name="Toriumi M.J."/>
            <person name="Town C.D."/>
            <person name="Utterback T."/>
            <person name="Van Aken S."/>
            <person name="Vaysberg M."/>
            <person name="Vysotskaia V.S."/>
            <person name="Walker M."/>
            <person name="Wu D."/>
            <person name="Yu G."/>
            <person name="Fraser C.M."/>
            <person name="Venter J.C."/>
            <person name="Davis R.W."/>
        </authorList>
    </citation>
    <scope>NUCLEOTIDE SEQUENCE [LARGE SCALE GENOMIC DNA]</scope>
    <source>
        <strain>cv. Columbia</strain>
    </source>
</reference>
<keyword evidence="1" id="KW-0694">RNA-binding</keyword>
<dbReference type="EMBL" id="AC023673">
    <property type="protein sequence ID" value="AAF79522.1"/>
    <property type="molecule type" value="Genomic_DNA"/>
</dbReference>
<dbReference type="Pfam" id="PF04146">
    <property type="entry name" value="YTH"/>
    <property type="match status" value="1"/>
</dbReference>
<sequence length="664" mass="74003">MYTSEAAPDFVVDQGMYYPVDASYGYYCTGYESPGDWENHQMFFGVDGSEVQYTGGQNENSPYICYTPSYGYAQSPYNPFNPYIPGASIGVDSAFVAPQQFYSIPPYQSVATSPTFVPYAIQPEIVSNSSTNSLVETGSANRGRSDGRGSRQRSGTATAGLQRNDPKLPAGNSLGKISEKPRPNSGQSRQSEMDKSDSTSSSGQARQGRVTSVSAQPVDVVSSSRVSSFRQLDIAPPQLNDFSKIATNNNNIRPKLYGGHANIIPDTVREQNRGRRSRALGNQLIVKAYTTKAGNADAEGNIVINPSQYNKEDLRIDYSNAKFFVIKSYSEDDVHKSIKYNVWSSTLHGNKKLQSAYEDAQRIATEKSCECPIFLFFSVNASGLFCGMAEMTGPVSFDKDMDFWQQDKWSGSFPVKWHIIKDVPNSYFRHIILQNNENKPVTNSRDTQEVNFPTRPRFEDFHIQNLLIYHFLLQIMLKQGLEVLKIFKDHMERTSLLDDFVYYESRQRVMQDERTRLPYRTFLNDLPLPRPDLSDRNKKTPLESFKKPSVISAKTEELPSKSEGNEETTVKEGNEEDTSSTQKKISSLTIDPSGTDSNPTTVSHLNQKSQAKSKPNSSGSLKKTDPSEVVDASLSDKNDSFKVTGSPAILTVGTIPLDPKSLQK</sequence>
<feature type="domain" description="YTH" evidence="3">
    <location>
        <begin position="321"/>
        <end position="462"/>
    </location>
</feature>
<dbReference type="GO" id="GO:0003729">
    <property type="term" value="F:mRNA binding"/>
    <property type="evidence" value="ECO:0007669"/>
    <property type="project" value="UniProtKB-UniRule"/>
</dbReference>
<evidence type="ECO:0000256" key="2">
    <source>
        <dbReference type="SAM" id="MobiDB-lite"/>
    </source>
</evidence>
<reference evidence="4" key="2">
    <citation type="submission" date="2000-04" db="EMBL/GenBank/DDBJ databases">
        <title>Genomic sequence for Arabidopsis thaliana BAC F21D18 from chromosome I.</title>
        <authorList>
            <person name="Chao Q."/>
            <person name="Brooks S."/>
            <person name="Buehler E."/>
            <person name="Johnson-Hopson C."/>
            <person name="Khan S."/>
            <person name="Kim C."/>
            <person name="Shinn P."/>
            <person name="Altafi H."/>
            <person name="Bei Q."/>
            <person name="Chin C."/>
            <person name="Chiou J."/>
            <person name="Choi E."/>
            <person name="Conn L."/>
            <person name="Conway A."/>
            <person name="Gonzales A."/>
            <person name="Hansen N."/>
            <person name="Howng B."/>
            <person name="Koo T."/>
            <person name="Lam B."/>
            <person name="Lee J."/>
            <person name="Lenz C."/>
            <person name="Li J."/>
            <person name="Liu A."/>
            <person name="Liu K."/>
            <person name="Liu S."/>
            <person name="Mukharsky N."/>
            <person name="Nguyen M."/>
            <person name="Palm C."/>
            <person name="Pham P."/>
            <person name="Sakano H."/>
            <person name="Schwartz J."/>
            <person name="Southwick A."/>
            <person name="Thaveri A."/>
            <person name="Toriumi M."/>
            <person name="Vaysberg M."/>
            <person name="Yu G."/>
            <person name="Federspiel N.A."/>
            <person name="Theologis A."/>
            <person name="Ecker J.R."/>
        </authorList>
    </citation>
    <scope>NUCLEOTIDE SEQUENCE</scope>
</reference>
<comment type="similarity">
    <text evidence="1">Belongs to the YTHDF family.</text>
</comment>
<organism evidence="4">
    <name type="scientific">Arabidopsis thaliana</name>
    <name type="common">Mouse-ear cress</name>
    <dbReference type="NCBI Taxonomy" id="3702"/>
    <lineage>
        <taxon>Eukaryota</taxon>
        <taxon>Viridiplantae</taxon>
        <taxon>Streptophyta</taxon>
        <taxon>Embryophyta</taxon>
        <taxon>Tracheophyta</taxon>
        <taxon>Spermatophyta</taxon>
        <taxon>Magnoliopsida</taxon>
        <taxon>eudicotyledons</taxon>
        <taxon>Gunneridae</taxon>
        <taxon>Pentapetalae</taxon>
        <taxon>rosids</taxon>
        <taxon>malvids</taxon>
        <taxon>Brassicales</taxon>
        <taxon>Brassicaceae</taxon>
        <taxon>Camelineae</taxon>
        <taxon>Arabidopsis</taxon>
    </lineage>
</organism>
<dbReference type="PANTHER" id="PTHR12357:SF92">
    <property type="entry name" value="YTH DOMAIN-CONTAINING FAMILY PROTEIN"/>
    <property type="match status" value="1"/>
</dbReference>
<evidence type="ECO:0000256" key="1">
    <source>
        <dbReference type="RuleBase" id="RU369095"/>
    </source>
</evidence>
<feature type="region of interest" description="Disordered" evidence="2">
    <location>
        <begin position="131"/>
        <end position="220"/>
    </location>
</feature>
<proteinExistence type="inferred from homology"/>
<dbReference type="AlphaFoldDB" id="Q9LNG4"/>
<evidence type="ECO:0000313" key="4">
    <source>
        <dbReference type="EMBL" id="AAF79522.1"/>
    </source>
</evidence>
<dbReference type="InterPro" id="IPR007275">
    <property type="entry name" value="YTH_domain"/>
</dbReference>
<protein>
    <recommendedName>
        <fullName evidence="1">YTH domain-containing family protein</fullName>
    </recommendedName>
</protein>
<dbReference type="InterPro" id="IPR045168">
    <property type="entry name" value="YTH_prot"/>
</dbReference>
<dbReference type="CDD" id="cd21134">
    <property type="entry name" value="YTH"/>
    <property type="match status" value="1"/>
</dbReference>
<dbReference type="PROSITE" id="PS50882">
    <property type="entry name" value="YTH"/>
    <property type="match status" value="1"/>
</dbReference>
<feature type="compositionally biased region" description="Polar residues" evidence="2">
    <location>
        <begin position="203"/>
        <end position="215"/>
    </location>
</feature>
<feature type="compositionally biased region" description="Basic and acidic residues" evidence="2">
    <location>
        <begin position="532"/>
        <end position="546"/>
    </location>
</feature>
<evidence type="ECO:0000259" key="3">
    <source>
        <dbReference type="PROSITE" id="PS50882"/>
    </source>
</evidence>
<dbReference type="PANTHER" id="PTHR12357">
    <property type="entry name" value="YTH YT521-B HOMOLOGY DOMAIN-CONTAINING"/>
    <property type="match status" value="1"/>
</dbReference>
<name>Q9LNG4_ARATH</name>
<feature type="compositionally biased region" description="Basic and acidic residues" evidence="2">
    <location>
        <begin position="554"/>
        <end position="573"/>
    </location>
</feature>
<dbReference type="ExpressionAtlas" id="Q9LNG4">
    <property type="expression patterns" value="baseline and differential"/>
</dbReference>
<comment type="function">
    <text evidence="1">Specifically recognizes and binds N6-methyladenosine (m6A)-containing RNAs, and regulates mRNA stability. M6A is a modification present at internal sites of mRNAs and some non-coding RNAs and plays a role in mRNA stability and processing.</text>
</comment>
<dbReference type="PhylomeDB" id="Q9LNG4"/>
<reference evidence="4" key="3">
    <citation type="submission" date="2000-06" db="EMBL/GenBank/DDBJ databases">
        <authorList>
            <person name="Cheuk R."/>
            <person name="Shinn P."/>
            <person name="Brooks S."/>
            <person name="Buehler E."/>
            <person name="Chao Q."/>
            <person name="Johnson-Hopson C."/>
            <person name="Khan S."/>
            <person name="Kim C."/>
            <person name="Altafi H."/>
            <person name="Bei B."/>
            <person name="Chin C."/>
            <person name="Chiou J."/>
            <person name="Choi E."/>
            <person name="Conn L."/>
            <person name="Conway A."/>
            <person name="Gonzalez A."/>
            <person name="Hansen N."/>
            <person name="Howing B."/>
            <person name="Koo T."/>
            <person name="Lam B."/>
            <person name="Lee J."/>
            <person name="Lenz C."/>
            <person name="Li J."/>
            <person name="Liu A."/>
            <person name="Liu J."/>
            <person name="Liu S."/>
            <person name="Mukharsky N."/>
            <person name="Nguyen M."/>
            <person name="Palm C."/>
            <person name="Pham P."/>
            <person name="Sakano H."/>
            <person name="Schwartz J."/>
            <person name="Southwick A."/>
            <person name="Thaveri A."/>
            <person name="Toriumi M."/>
            <person name="Vaysberg M."/>
            <person name="Yu G."/>
            <person name="Davis R."/>
            <person name="Federspiel N."/>
            <person name="Theologis A."/>
            <person name="Ecker J."/>
        </authorList>
    </citation>
    <scope>NUCLEOTIDE SEQUENCE</scope>
</reference>
<dbReference type="Gene3D" id="3.10.590.10">
    <property type="entry name" value="ph1033 like domains"/>
    <property type="match status" value="1"/>
</dbReference>
<dbReference type="GO" id="GO:1990247">
    <property type="term" value="F:N6-methyladenosine-containing RNA reader activity"/>
    <property type="evidence" value="ECO:0007669"/>
    <property type="project" value="UniProtKB-UniRule"/>
</dbReference>
<accession>Q9LNG4</accession>